<dbReference type="RefSeq" id="WP_163847420.1">
    <property type="nucleotide sequence ID" value="NZ_JAAGVB010000060.1"/>
</dbReference>
<dbReference type="InterPro" id="IPR029032">
    <property type="entry name" value="AhpD-like"/>
</dbReference>
<comment type="caution">
    <text evidence="2">The sequence shown here is derived from an EMBL/GenBank/DDBJ whole genome shotgun (WGS) entry which is preliminary data.</text>
</comment>
<dbReference type="InterPro" id="IPR003779">
    <property type="entry name" value="CMD-like"/>
</dbReference>
<feature type="domain" description="Carboxymuconolactone decarboxylase-like" evidence="1">
    <location>
        <begin position="35"/>
        <end position="116"/>
    </location>
</feature>
<dbReference type="Pfam" id="PF02627">
    <property type="entry name" value="CMD"/>
    <property type="match status" value="1"/>
</dbReference>
<dbReference type="Proteomes" id="UP000471166">
    <property type="component" value="Unassembled WGS sequence"/>
</dbReference>
<evidence type="ECO:0000259" key="1">
    <source>
        <dbReference type="Pfam" id="PF02627"/>
    </source>
</evidence>
<evidence type="ECO:0000313" key="2">
    <source>
        <dbReference type="EMBL" id="NEW36044.1"/>
    </source>
</evidence>
<dbReference type="AlphaFoldDB" id="A0A6P1CX26"/>
<dbReference type="PANTHER" id="PTHR33570">
    <property type="entry name" value="4-CARBOXYMUCONOLACTONE DECARBOXYLASE FAMILY PROTEIN"/>
    <property type="match status" value="1"/>
</dbReference>
<sequence length="129" mass="14397">MSESGFERGLRIRKEVVGDEYVDRAFTNAGEFGREFQELVTEFCWGASWGRSALSRRDRSLLNLAIIGTLGRTNEFRLHTKGALRNGVTPEEIKDTLIHLAVYSGIPAGVEAFRIAGEVLKEHEAADEE</sequence>
<dbReference type="SUPFAM" id="SSF69118">
    <property type="entry name" value="AhpD-like"/>
    <property type="match status" value="1"/>
</dbReference>
<gene>
    <name evidence="2" type="ORF">GV791_26255</name>
</gene>
<dbReference type="GO" id="GO:0051920">
    <property type="term" value="F:peroxiredoxin activity"/>
    <property type="evidence" value="ECO:0007669"/>
    <property type="project" value="InterPro"/>
</dbReference>
<name>A0A6P1CX26_9NOCA</name>
<dbReference type="Gene3D" id="1.20.1290.10">
    <property type="entry name" value="AhpD-like"/>
    <property type="match status" value="1"/>
</dbReference>
<accession>A0A6P1CX26</accession>
<dbReference type="InterPro" id="IPR052512">
    <property type="entry name" value="4CMD/NDH-1_regulator"/>
</dbReference>
<evidence type="ECO:0000313" key="3">
    <source>
        <dbReference type="Proteomes" id="UP000471166"/>
    </source>
</evidence>
<dbReference type="PANTHER" id="PTHR33570:SF2">
    <property type="entry name" value="CARBOXYMUCONOLACTONE DECARBOXYLASE-LIKE DOMAIN-CONTAINING PROTEIN"/>
    <property type="match status" value="1"/>
</dbReference>
<reference evidence="2 3" key="1">
    <citation type="submission" date="2020-01" db="EMBL/GenBank/DDBJ databases">
        <title>Genetics and antimicrobial susceptibilities of Nocardia species isolated from the soil; a comparison with species isolated from humans.</title>
        <authorList>
            <person name="Carrasco G."/>
            <person name="Monzon S."/>
            <person name="Sansegundo M."/>
            <person name="Garcia E."/>
            <person name="Garrido N."/>
            <person name="Medina M.J."/>
            <person name="Villalon P."/>
            <person name="Ramirez-Arocha A.C."/>
            <person name="Jimenez P."/>
            <person name="Cuesta I."/>
            <person name="Valdezate S."/>
        </authorList>
    </citation>
    <scope>NUCLEOTIDE SEQUENCE [LARGE SCALE GENOMIC DNA]</scope>
    <source>
        <strain evidence="2 3">CNM20110626</strain>
    </source>
</reference>
<organism evidence="2 3">
    <name type="scientific">Nocardia cyriacigeorgica</name>
    <dbReference type="NCBI Taxonomy" id="135487"/>
    <lineage>
        <taxon>Bacteria</taxon>
        <taxon>Bacillati</taxon>
        <taxon>Actinomycetota</taxon>
        <taxon>Actinomycetes</taxon>
        <taxon>Mycobacteriales</taxon>
        <taxon>Nocardiaceae</taxon>
        <taxon>Nocardia</taxon>
    </lineage>
</organism>
<proteinExistence type="predicted"/>
<dbReference type="EMBL" id="JAAGVB010000060">
    <property type="protein sequence ID" value="NEW36044.1"/>
    <property type="molecule type" value="Genomic_DNA"/>
</dbReference>
<protein>
    <submittedName>
        <fullName evidence="2">4-carboxymuconolactone decarboxylase</fullName>
    </submittedName>
</protein>